<dbReference type="PANTHER" id="PTHR33545">
    <property type="entry name" value="UPF0750 MEMBRANE PROTEIN YITT-RELATED"/>
    <property type="match status" value="1"/>
</dbReference>
<evidence type="ECO:0000256" key="2">
    <source>
        <dbReference type="ARBA" id="ARBA00022475"/>
    </source>
</evidence>
<dbReference type="KEGG" id="palr:HGI30_21040"/>
<evidence type="ECO:0000259" key="8">
    <source>
        <dbReference type="Pfam" id="PF10035"/>
    </source>
</evidence>
<dbReference type="InterPro" id="IPR003740">
    <property type="entry name" value="YitT"/>
</dbReference>
<evidence type="ECO:0000256" key="3">
    <source>
        <dbReference type="ARBA" id="ARBA00022692"/>
    </source>
</evidence>
<gene>
    <name evidence="9" type="ORF">HGI30_21040</name>
</gene>
<sequence length="331" mass="34635">MHAGMEAPAARMEQAKPEAGGTGRTAAPSVPESLGSREPGRPRARKPRKPKKPLLDQRLSNLLSLLAGALVIAASFNCFLLPNGIASGGISGVSVLLQHLYGFTPAYVQWALNIPLFLAGMALLGRRFALQTLVGSAVLPLFVLLTAHWGAPTDNPLLASIYGGIGVGIGLGLVFRGRGSTGGTDLAAQILHRYTGLPLGLSVACMDGLVIAAAGLFLSPEKALYALIGLFVTSKTIDIVQTGLALSKVAFIISARSEELADAVLHDLDRGLTRLDAHGGFTGDARTVLMVVVSQNEVPELKRLVQQVDPNAFVIISHTAEVIGQGFKLEG</sequence>
<evidence type="ECO:0000256" key="5">
    <source>
        <dbReference type="ARBA" id="ARBA00023136"/>
    </source>
</evidence>
<name>A0A6H2H4C8_9BACL</name>
<dbReference type="InterPro" id="IPR051461">
    <property type="entry name" value="UPF0750_membrane"/>
</dbReference>
<feature type="transmembrane region" description="Helical" evidence="7">
    <location>
        <begin position="196"/>
        <end position="218"/>
    </location>
</feature>
<dbReference type="Proteomes" id="UP000502136">
    <property type="component" value="Chromosome"/>
</dbReference>
<evidence type="ECO:0000256" key="6">
    <source>
        <dbReference type="SAM" id="MobiDB-lite"/>
    </source>
</evidence>
<reference evidence="9 10" key="1">
    <citation type="submission" date="2020-04" db="EMBL/GenBank/DDBJ databases">
        <title>Novel Paenibacillus strain UniB2 isolated from commercial digestive syrup.</title>
        <authorList>
            <person name="Thorat V."/>
            <person name="Kirdat K."/>
            <person name="Tiwarekar B."/>
            <person name="Yadav A."/>
        </authorList>
    </citation>
    <scope>NUCLEOTIDE SEQUENCE [LARGE SCALE GENOMIC DNA]</scope>
    <source>
        <strain evidence="9 10">UniB2</strain>
    </source>
</reference>
<proteinExistence type="predicted"/>
<dbReference type="InterPro" id="IPR015867">
    <property type="entry name" value="N-reg_PII/ATP_PRibTrfase_C"/>
</dbReference>
<dbReference type="Pfam" id="PF10035">
    <property type="entry name" value="DUF2179"/>
    <property type="match status" value="1"/>
</dbReference>
<feature type="region of interest" description="Disordered" evidence="6">
    <location>
        <begin position="1"/>
        <end position="52"/>
    </location>
</feature>
<evidence type="ECO:0000313" key="9">
    <source>
        <dbReference type="EMBL" id="QJC54522.1"/>
    </source>
</evidence>
<feature type="transmembrane region" description="Helical" evidence="7">
    <location>
        <begin position="157"/>
        <end position="175"/>
    </location>
</feature>
<evidence type="ECO:0000256" key="7">
    <source>
        <dbReference type="SAM" id="Phobius"/>
    </source>
</evidence>
<feature type="transmembrane region" description="Helical" evidence="7">
    <location>
        <begin position="62"/>
        <end position="86"/>
    </location>
</feature>
<dbReference type="InterPro" id="IPR019264">
    <property type="entry name" value="DUF2179"/>
</dbReference>
<keyword evidence="2" id="KW-1003">Cell membrane</keyword>
<feature type="compositionally biased region" description="Basic residues" evidence="6">
    <location>
        <begin position="42"/>
        <end position="52"/>
    </location>
</feature>
<dbReference type="PIRSF" id="PIRSF006483">
    <property type="entry name" value="Membrane_protein_YitT"/>
    <property type="match status" value="1"/>
</dbReference>
<feature type="transmembrane region" description="Helical" evidence="7">
    <location>
        <begin position="106"/>
        <end position="125"/>
    </location>
</feature>
<dbReference type="PANTHER" id="PTHR33545:SF9">
    <property type="entry name" value="UPF0750 MEMBRANE PROTEIN YITE"/>
    <property type="match status" value="1"/>
</dbReference>
<comment type="subcellular location">
    <subcellularLocation>
        <location evidence="1">Cell membrane</location>
        <topology evidence="1">Multi-pass membrane protein</topology>
    </subcellularLocation>
</comment>
<feature type="transmembrane region" description="Helical" evidence="7">
    <location>
        <begin position="132"/>
        <end position="151"/>
    </location>
</feature>
<evidence type="ECO:0000256" key="4">
    <source>
        <dbReference type="ARBA" id="ARBA00022989"/>
    </source>
</evidence>
<keyword evidence="3 7" id="KW-0812">Transmembrane</keyword>
<keyword evidence="10" id="KW-1185">Reference proteome</keyword>
<dbReference type="AlphaFoldDB" id="A0A6H2H4C8"/>
<evidence type="ECO:0000313" key="10">
    <source>
        <dbReference type="Proteomes" id="UP000502136"/>
    </source>
</evidence>
<dbReference type="EMBL" id="CP051428">
    <property type="protein sequence ID" value="QJC54522.1"/>
    <property type="molecule type" value="Genomic_DNA"/>
</dbReference>
<dbReference type="GO" id="GO:0005886">
    <property type="term" value="C:plasma membrane"/>
    <property type="evidence" value="ECO:0007669"/>
    <property type="project" value="UniProtKB-SubCell"/>
</dbReference>
<accession>A0A6H2H4C8</accession>
<evidence type="ECO:0000256" key="1">
    <source>
        <dbReference type="ARBA" id="ARBA00004651"/>
    </source>
</evidence>
<dbReference type="CDD" id="cd16380">
    <property type="entry name" value="YitT_C"/>
    <property type="match status" value="1"/>
</dbReference>
<keyword evidence="4 7" id="KW-1133">Transmembrane helix</keyword>
<protein>
    <submittedName>
        <fullName evidence="9">YitT family protein</fullName>
    </submittedName>
</protein>
<keyword evidence="5 7" id="KW-0472">Membrane</keyword>
<organism evidence="9 10">
    <name type="scientific">Paenibacillus albicereus</name>
    <dbReference type="NCBI Taxonomy" id="2726185"/>
    <lineage>
        <taxon>Bacteria</taxon>
        <taxon>Bacillati</taxon>
        <taxon>Bacillota</taxon>
        <taxon>Bacilli</taxon>
        <taxon>Bacillales</taxon>
        <taxon>Paenibacillaceae</taxon>
        <taxon>Paenibacillus</taxon>
    </lineage>
</organism>
<dbReference type="Gene3D" id="3.30.70.120">
    <property type="match status" value="1"/>
</dbReference>
<feature type="domain" description="DUF2179" evidence="8">
    <location>
        <begin position="270"/>
        <end position="324"/>
    </location>
</feature>
<dbReference type="Pfam" id="PF02588">
    <property type="entry name" value="YitT_membrane"/>
    <property type="match status" value="1"/>
</dbReference>